<dbReference type="Gene3D" id="3.80.10.10">
    <property type="entry name" value="Ribonuclease Inhibitor"/>
    <property type="match status" value="5"/>
</dbReference>
<gene>
    <name evidence="24" type="primary">LOC113867505</name>
</gene>
<keyword evidence="6" id="KW-0134">Cell wall</keyword>
<keyword evidence="10 20" id="KW-0732">Signal</keyword>
<evidence type="ECO:0000256" key="3">
    <source>
        <dbReference type="ARBA" id="ARBA00004251"/>
    </source>
</evidence>
<comment type="subcellular location">
    <subcellularLocation>
        <location evidence="3">Cell membrane</location>
        <topology evidence="3">Single-pass type I membrane protein</topology>
    </subcellularLocation>
    <subcellularLocation>
        <location evidence="1">Membrane</location>
        <topology evidence="1">Peripheral membrane protein</topology>
    </subcellularLocation>
    <subcellularLocation>
        <location evidence="2">Secreted</location>
        <location evidence="2">Cell wall</location>
    </subcellularLocation>
</comment>
<dbReference type="InterPro" id="IPR003591">
    <property type="entry name" value="Leu-rich_rpt_typical-subtyp"/>
</dbReference>
<dbReference type="PANTHER" id="PTHR48063">
    <property type="entry name" value="LRR RECEPTOR-LIKE KINASE"/>
    <property type="match status" value="1"/>
</dbReference>
<dbReference type="Pfam" id="PF23598">
    <property type="entry name" value="LRR_14"/>
    <property type="match status" value="1"/>
</dbReference>
<evidence type="ECO:0000313" key="23">
    <source>
        <dbReference type="Proteomes" id="UP000694853"/>
    </source>
</evidence>
<keyword evidence="14 19" id="KW-0472">Membrane</keyword>
<feature type="signal peptide" evidence="20">
    <location>
        <begin position="1"/>
        <end position="22"/>
    </location>
</feature>
<dbReference type="Proteomes" id="UP000694853">
    <property type="component" value="Unplaced"/>
</dbReference>
<evidence type="ECO:0000256" key="9">
    <source>
        <dbReference type="ARBA" id="ARBA00022692"/>
    </source>
</evidence>
<dbReference type="InterPro" id="IPR013210">
    <property type="entry name" value="LRR_N_plant-typ"/>
</dbReference>
<evidence type="ECO:0000259" key="22">
    <source>
        <dbReference type="Pfam" id="PF23598"/>
    </source>
</evidence>
<sequence length="1107" mass="125110">MSGYLLITFQVLVLLLLKTSESTLPLNWPSENAQVKCKGKERQALLDFKQGLLDDSGLLSTWREDENNGDCCKWKRVKCNNKTGHVQMLDLHGQDAQYLIGTNITALTELQYMEYLDLSWNEFIYANIPKLIGSLTKLRYLNLSYSEIAGRIPYEIGNLSKLEYLNLDNNHLFGEIPSQLGKLMRLQYLDISHNDDIDGEIPFQLRNLSHLWYLDLGGNSLYGAIPFEIGNLSMLHTLKLDGKFDVKTIDAEWLSNLYSLRNLDLRSLHNIGSSHHWLQTLSKLIPNLKELRLVGCSLLDYDIRSLFNSHSNYSTSLTILDLSSNMLTSSAFTWLFNISLNLQELYLSHNNFVLSSPFYPNFPSLVILDLSYNNMTSSISQGNFNFNSNLQELRLINCSLTDESFLMPPISISNSTSSLSTLDLSFNMLKSQTIFHWLSSFTTNLYFLYLSGNLLEGPIPDGFGKVMNSLQVLNLSSNKLHGEIPASFGNMCTLQELYLSNNRFSGDISSFIQNSSWCNRHIFNTLDLSYNQITGMLPKSIGLLSELECLYLEGNSLEGEITELHFTKFSNLQWLTLSYNSLSLKFVSSWVPPFQLVELRLASCKLGSRFPNWLQTQRSLTILDISDSGLNDSVPEWLWNNSQYMELLNMSHNNLVGAIPNKPFKLPCGPSVYLNSNQFEGKIPSFLLQASKLMLFENKFSYFFSLLCDKSIAVYLGTLDLSNNHIKGKLPNCWKSLKLLLFLDLSNNNLSGKIPPSMGNLGKLEALVLRNNSLEGELPSTLKNCNSLMLLDVGENLFSGPVPSWIGESMQQLIILSMKENHFSGNIPIQLCYLRHIQLLDLSRNNLSKGIPSCLTNFTALSEKNINSTEIQSHVYWYNSTYVENYGGITQDGYTLNITLMWKGVEYGFKDPQVRLKSIDISCNSLTGEIPKEVGYLLGLVSLNLSRNNLSGEIPAEIGNLKSLEFLDLSRNHFFGKIPSSLSKIDRLAVLDLSSNSLSGEIPFGRQLQTFDASSFEGNLDLCGTPLNKSCPDNEILIQTQESTRHETNDISVFYEALYMSMGIGYFTGFLGLLGSTLFWRRWRNAYMRFLNKLTDYICIMVAVNVA</sequence>
<dbReference type="Pfam" id="PF00560">
    <property type="entry name" value="LRR_1"/>
    <property type="match status" value="5"/>
</dbReference>
<keyword evidence="7" id="KW-0964">Secreted</keyword>
<dbReference type="SMART" id="SM00369">
    <property type="entry name" value="LRR_TYP"/>
    <property type="match status" value="10"/>
</dbReference>
<comment type="similarity">
    <text evidence="18">Belongs to the polygalacturonase-inhibiting protein family.</text>
</comment>
<dbReference type="Pfam" id="PF13855">
    <property type="entry name" value="LRR_8"/>
    <property type="match status" value="2"/>
</dbReference>
<evidence type="ECO:0000256" key="10">
    <source>
        <dbReference type="ARBA" id="ARBA00022729"/>
    </source>
</evidence>
<dbReference type="FunFam" id="3.80.10.10:FF:001347">
    <property type="entry name" value="LRR receptor-like serine/threonine-protein kinase GSO2"/>
    <property type="match status" value="1"/>
</dbReference>
<reference evidence="23" key="1">
    <citation type="journal article" date="2019" name="Toxins">
        <title>Detection of Abrin-Like and Prepropulchellin-Like Toxin Genes and Transcripts Using Whole Genome Sequencing and Full-Length Transcript Sequencing of Abrus precatorius.</title>
        <authorList>
            <person name="Hovde B.T."/>
            <person name="Daligault H.E."/>
            <person name="Hanschen E.R."/>
            <person name="Kunde Y.A."/>
            <person name="Johnson M.B."/>
            <person name="Starkenburg S.R."/>
            <person name="Johnson S.L."/>
        </authorList>
    </citation>
    <scope>NUCLEOTIDE SEQUENCE [LARGE SCALE GENOMIC DNA]</scope>
</reference>
<evidence type="ECO:0000313" key="24">
    <source>
        <dbReference type="RefSeq" id="XP_027358676.1"/>
    </source>
</evidence>
<dbReference type="GO" id="GO:0005886">
    <property type="term" value="C:plasma membrane"/>
    <property type="evidence" value="ECO:0007669"/>
    <property type="project" value="UniProtKB-SubCell"/>
</dbReference>
<evidence type="ECO:0000256" key="15">
    <source>
        <dbReference type="ARBA" id="ARBA00023157"/>
    </source>
</evidence>
<evidence type="ECO:0000256" key="1">
    <source>
        <dbReference type="ARBA" id="ARBA00004170"/>
    </source>
</evidence>
<evidence type="ECO:0000256" key="5">
    <source>
        <dbReference type="ARBA" id="ARBA00022475"/>
    </source>
</evidence>
<feature type="domain" description="Leucine-rich repeat-containing N-terminal plant-type" evidence="21">
    <location>
        <begin position="40"/>
        <end position="80"/>
    </location>
</feature>
<feature type="transmembrane region" description="Helical" evidence="19">
    <location>
        <begin position="1057"/>
        <end position="1080"/>
    </location>
</feature>
<dbReference type="InterPro" id="IPR001611">
    <property type="entry name" value="Leu-rich_rpt"/>
</dbReference>
<dbReference type="InterPro" id="IPR046956">
    <property type="entry name" value="RLP23-like"/>
</dbReference>
<dbReference type="RefSeq" id="XP_027358676.1">
    <property type="nucleotide sequence ID" value="XM_027502875.1"/>
</dbReference>
<dbReference type="FunFam" id="3.80.10.10:FF:000111">
    <property type="entry name" value="LRR receptor-like serine/threonine-protein kinase ERECTA"/>
    <property type="match status" value="1"/>
</dbReference>
<dbReference type="PRINTS" id="PR00019">
    <property type="entry name" value="LEURICHRPT"/>
</dbReference>
<keyword evidence="17" id="KW-0325">Glycoprotein</keyword>
<keyword evidence="15" id="KW-1015">Disulfide bond</keyword>
<dbReference type="GeneID" id="113867505"/>
<dbReference type="SUPFAM" id="SSF52047">
    <property type="entry name" value="RNI-like"/>
    <property type="match status" value="1"/>
</dbReference>
<feature type="chain" id="PRO_5034054743" evidence="20">
    <location>
        <begin position="23"/>
        <end position="1107"/>
    </location>
</feature>
<evidence type="ECO:0000256" key="7">
    <source>
        <dbReference type="ARBA" id="ARBA00022525"/>
    </source>
</evidence>
<keyword evidence="9 19" id="KW-0812">Transmembrane</keyword>
<protein>
    <submittedName>
        <fullName evidence="24">Receptor-like protein EIX2</fullName>
    </submittedName>
</protein>
<dbReference type="InterPro" id="IPR055414">
    <property type="entry name" value="LRR_R13L4/SHOC2-like"/>
</dbReference>
<evidence type="ECO:0000256" key="14">
    <source>
        <dbReference type="ARBA" id="ARBA00023136"/>
    </source>
</evidence>
<evidence type="ECO:0000256" key="16">
    <source>
        <dbReference type="ARBA" id="ARBA00023170"/>
    </source>
</evidence>
<keyword evidence="16" id="KW-0675">Receptor</keyword>
<keyword evidence="12" id="KW-0611">Plant defense</keyword>
<dbReference type="AlphaFoldDB" id="A0A8B8LQM9"/>
<keyword evidence="11" id="KW-0677">Repeat</keyword>
<organism evidence="23 24">
    <name type="scientific">Abrus precatorius</name>
    <name type="common">Indian licorice</name>
    <name type="synonym">Glycine abrus</name>
    <dbReference type="NCBI Taxonomy" id="3816"/>
    <lineage>
        <taxon>Eukaryota</taxon>
        <taxon>Viridiplantae</taxon>
        <taxon>Streptophyta</taxon>
        <taxon>Embryophyta</taxon>
        <taxon>Tracheophyta</taxon>
        <taxon>Spermatophyta</taxon>
        <taxon>Magnoliopsida</taxon>
        <taxon>eudicotyledons</taxon>
        <taxon>Gunneridae</taxon>
        <taxon>Pentapetalae</taxon>
        <taxon>rosids</taxon>
        <taxon>fabids</taxon>
        <taxon>Fabales</taxon>
        <taxon>Fabaceae</taxon>
        <taxon>Papilionoideae</taxon>
        <taxon>50 kb inversion clade</taxon>
        <taxon>NPAAA clade</taxon>
        <taxon>indigoferoid/millettioid clade</taxon>
        <taxon>Abreae</taxon>
        <taxon>Abrus</taxon>
    </lineage>
</organism>
<name>A0A8B8LQM9_ABRPR</name>
<accession>A0A8B8LQM9</accession>
<evidence type="ECO:0000256" key="2">
    <source>
        <dbReference type="ARBA" id="ARBA00004191"/>
    </source>
</evidence>
<keyword evidence="23" id="KW-1185">Reference proteome</keyword>
<dbReference type="KEGG" id="aprc:113867505"/>
<dbReference type="Pfam" id="PF08263">
    <property type="entry name" value="LRRNT_2"/>
    <property type="match status" value="1"/>
</dbReference>
<evidence type="ECO:0000256" key="20">
    <source>
        <dbReference type="SAM" id="SignalP"/>
    </source>
</evidence>
<keyword evidence="8" id="KW-0433">Leucine-rich repeat</keyword>
<evidence type="ECO:0000256" key="17">
    <source>
        <dbReference type="ARBA" id="ARBA00023180"/>
    </source>
</evidence>
<evidence type="ECO:0000256" key="13">
    <source>
        <dbReference type="ARBA" id="ARBA00022989"/>
    </source>
</evidence>
<dbReference type="FunFam" id="3.80.10.10:FF:000400">
    <property type="entry name" value="Nuclear pore complex protein NUP107"/>
    <property type="match status" value="1"/>
</dbReference>
<reference evidence="24" key="2">
    <citation type="submission" date="2025-08" db="UniProtKB">
        <authorList>
            <consortium name="RefSeq"/>
        </authorList>
    </citation>
    <scope>IDENTIFICATION</scope>
    <source>
        <tissue evidence="24">Young leaves</tissue>
    </source>
</reference>
<evidence type="ECO:0000259" key="21">
    <source>
        <dbReference type="Pfam" id="PF08263"/>
    </source>
</evidence>
<dbReference type="OrthoDB" id="676979at2759"/>
<dbReference type="GO" id="GO:0006952">
    <property type="term" value="P:defense response"/>
    <property type="evidence" value="ECO:0007669"/>
    <property type="project" value="UniProtKB-KW"/>
</dbReference>
<dbReference type="InterPro" id="IPR032675">
    <property type="entry name" value="LRR_dom_sf"/>
</dbReference>
<evidence type="ECO:0000256" key="6">
    <source>
        <dbReference type="ARBA" id="ARBA00022512"/>
    </source>
</evidence>
<evidence type="ECO:0000256" key="4">
    <source>
        <dbReference type="ARBA" id="ARBA00009592"/>
    </source>
</evidence>
<dbReference type="SUPFAM" id="SSF52058">
    <property type="entry name" value="L domain-like"/>
    <property type="match status" value="2"/>
</dbReference>
<evidence type="ECO:0000256" key="12">
    <source>
        <dbReference type="ARBA" id="ARBA00022821"/>
    </source>
</evidence>
<proteinExistence type="inferred from homology"/>
<dbReference type="FunFam" id="3.80.10.10:FF:000041">
    <property type="entry name" value="LRR receptor-like serine/threonine-protein kinase ERECTA"/>
    <property type="match status" value="2"/>
</dbReference>
<evidence type="ECO:0000256" key="19">
    <source>
        <dbReference type="SAM" id="Phobius"/>
    </source>
</evidence>
<dbReference type="PANTHER" id="PTHR48063:SF98">
    <property type="entry name" value="LRR RECEPTOR-LIKE SERINE_THREONINE-PROTEIN KINASE FLS2"/>
    <property type="match status" value="1"/>
</dbReference>
<keyword evidence="5" id="KW-1003">Cell membrane</keyword>
<evidence type="ECO:0000256" key="8">
    <source>
        <dbReference type="ARBA" id="ARBA00022614"/>
    </source>
</evidence>
<evidence type="ECO:0000256" key="18">
    <source>
        <dbReference type="ARBA" id="ARBA00038043"/>
    </source>
</evidence>
<keyword evidence="13 19" id="KW-1133">Transmembrane helix</keyword>
<feature type="domain" description="Disease resistance R13L4/SHOC-2-like LRR" evidence="22">
    <location>
        <begin position="155"/>
        <end position="396"/>
    </location>
</feature>
<comment type="similarity">
    <text evidence="4">Belongs to the RLP family.</text>
</comment>
<evidence type="ECO:0000256" key="11">
    <source>
        <dbReference type="ARBA" id="ARBA00022737"/>
    </source>
</evidence>